<dbReference type="OrthoDB" id="1001962at2759"/>
<gene>
    <name evidence="1" type="ORF">Gohar_020373</name>
</gene>
<proteinExistence type="predicted"/>
<accession>A0A7J9HXG7</accession>
<protein>
    <submittedName>
        <fullName evidence="1">Uncharacterized protein</fullName>
    </submittedName>
</protein>
<reference evidence="1 2" key="1">
    <citation type="journal article" date="2019" name="Genome Biol. Evol.">
        <title>Insights into the evolution of the New World diploid cottons (Gossypium, subgenus Houzingenia) based on genome sequencing.</title>
        <authorList>
            <person name="Grover C.E."/>
            <person name="Arick M.A. 2nd"/>
            <person name="Thrash A."/>
            <person name="Conover J.L."/>
            <person name="Sanders W.S."/>
            <person name="Peterson D.G."/>
            <person name="Frelichowski J.E."/>
            <person name="Scheffler J.A."/>
            <person name="Scheffler B.E."/>
            <person name="Wendel J.F."/>
        </authorList>
    </citation>
    <scope>NUCLEOTIDE SEQUENCE [LARGE SCALE GENOMIC DNA]</scope>
    <source>
        <strain evidence="1">0</strain>
        <tissue evidence="1">Leaf</tissue>
    </source>
</reference>
<evidence type="ECO:0000313" key="2">
    <source>
        <dbReference type="Proteomes" id="UP000593560"/>
    </source>
</evidence>
<evidence type="ECO:0000313" key="1">
    <source>
        <dbReference type="EMBL" id="MBA0814547.1"/>
    </source>
</evidence>
<dbReference type="Proteomes" id="UP000593560">
    <property type="component" value="Unassembled WGS sequence"/>
</dbReference>
<dbReference type="AlphaFoldDB" id="A0A7J9HXG7"/>
<name>A0A7J9HXG7_9ROSI</name>
<organism evidence="1 2">
    <name type="scientific">Gossypium harknessii</name>
    <dbReference type="NCBI Taxonomy" id="34285"/>
    <lineage>
        <taxon>Eukaryota</taxon>
        <taxon>Viridiplantae</taxon>
        <taxon>Streptophyta</taxon>
        <taxon>Embryophyta</taxon>
        <taxon>Tracheophyta</taxon>
        <taxon>Spermatophyta</taxon>
        <taxon>Magnoliopsida</taxon>
        <taxon>eudicotyledons</taxon>
        <taxon>Gunneridae</taxon>
        <taxon>Pentapetalae</taxon>
        <taxon>rosids</taxon>
        <taxon>malvids</taxon>
        <taxon>Malvales</taxon>
        <taxon>Malvaceae</taxon>
        <taxon>Malvoideae</taxon>
        <taxon>Gossypium</taxon>
    </lineage>
</organism>
<keyword evidence="2" id="KW-1185">Reference proteome</keyword>
<sequence>MGLLEEFEDIRLLLDQLLEAEIPYSDLRIQQCISFEFLVNPNVWHVKVPLIVYATVEMHESNRVMR</sequence>
<comment type="caution">
    <text evidence="1">The sequence shown here is derived from an EMBL/GenBank/DDBJ whole genome shotgun (WGS) entry which is preliminary data.</text>
</comment>
<dbReference type="EMBL" id="JABFAD010000012">
    <property type="protein sequence ID" value="MBA0814547.1"/>
    <property type="molecule type" value="Genomic_DNA"/>
</dbReference>